<sequence length="171" mass="20224">MSPTWDRKLTGSAKEPNTRTARATKYYFIDFGIARQCSHDVKHPREDIILGGDKTVPEFQNTLDPQDPFPTDIYYIGNMMREDLLQQTRGLEFMRPLVDNVVQDDPTRRPTIDEVVVHYREILRSLHWWKLRSRLVENIESFKRVMRPLGDFIRKVGYVLTFKRAIPAPRY</sequence>
<gene>
    <name evidence="1" type="ORF">GFSPODELE1_LOCUS5808</name>
</gene>
<evidence type="ECO:0008006" key="3">
    <source>
        <dbReference type="Google" id="ProtNLM"/>
    </source>
</evidence>
<dbReference type="EMBL" id="OZ037947">
    <property type="protein sequence ID" value="CAL1706303.1"/>
    <property type="molecule type" value="Genomic_DNA"/>
</dbReference>
<dbReference type="InterPro" id="IPR011009">
    <property type="entry name" value="Kinase-like_dom_sf"/>
</dbReference>
<protein>
    <recommendedName>
        <fullName evidence="3">Protein kinase domain-containing protein</fullName>
    </recommendedName>
</protein>
<organism evidence="1 2">
    <name type="scientific">Somion occarium</name>
    <dbReference type="NCBI Taxonomy" id="3059160"/>
    <lineage>
        <taxon>Eukaryota</taxon>
        <taxon>Fungi</taxon>
        <taxon>Dikarya</taxon>
        <taxon>Basidiomycota</taxon>
        <taxon>Agaricomycotina</taxon>
        <taxon>Agaricomycetes</taxon>
        <taxon>Polyporales</taxon>
        <taxon>Cerrenaceae</taxon>
        <taxon>Somion</taxon>
    </lineage>
</organism>
<reference evidence="2" key="1">
    <citation type="submission" date="2024-04" db="EMBL/GenBank/DDBJ databases">
        <authorList>
            <person name="Shaw F."/>
            <person name="Minotto A."/>
        </authorList>
    </citation>
    <scope>NUCLEOTIDE SEQUENCE [LARGE SCALE GENOMIC DNA]</scope>
</reference>
<evidence type="ECO:0000313" key="1">
    <source>
        <dbReference type="EMBL" id="CAL1706303.1"/>
    </source>
</evidence>
<name>A0ABP1DGZ9_9APHY</name>
<dbReference type="Proteomes" id="UP001497453">
    <property type="component" value="Chromosome 4"/>
</dbReference>
<keyword evidence="2" id="KW-1185">Reference proteome</keyword>
<evidence type="ECO:0000313" key="2">
    <source>
        <dbReference type="Proteomes" id="UP001497453"/>
    </source>
</evidence>
<proteinExistence type="predicted"/>
<dbReference type="SUPFAM" id="SSF56112">
    <property type="entry name" value="Protein kinase-like (PK-like)"/>
    <property type="match status" value="1"/>
</dbReference>
<accession>A0ABP1DGZ9</accession>